<sequence>MKYLKFLLIMSFSVLFFTNCKKTDGISTPPDFNPKDLILTSGNEVVELKSKNDVNWWLTNFKINGKLIRNEDWDNTTGLIYSTVSEKDPVNPNSHYNGINKIEFEDWFIWEKESNTLIKIYFKDNIGDSDRSFEFDASVGNSSDKINIKQKGKE</sequence>
<keyword evidence="2" id="KW-1185">Reference proteome</keyword>
<evidence type="ECO:0000313" key="1">
    <source>
        <dbReference type="EMBL" id="MBL1408133.1"/>
    </source>
</evidence>
<proteinExistence type="predicted"/>
<reference evidence="1 2" key="1">
    <citation type="submission" date="2021-01" db="EMBL/GenBank/DDBJ databases">
        <title>C459-1 draft genome sequence.</title>
        <authorList>
            <person name="Zhang X.-F."/>
        </authorList>
    </citation>
    <scope>NUCLEOTIDE SEQUENCE [LARGE SCALE GENOMIC DNA]</scope>
    <source>
        <strain evidence="2">C459-1</strain>
    </source>
</reference>
<accession>A0ABS1R0B6</accession>
<protein>
    <recommendedName>
        <fullName evidence="3">Lipoprotein</fullName>
    </recommendedName>
</protein>
<name>A0ABS1R0B6_9SPHI</name>
<dbReference type="RefSeq" id="WP_202101905.1">
    <property type="nucleotide sequence ID" value="NZ_JAERTY010000002.1"/>
</dbReference>
<evidence type="ECO:0000313" key="2">
    <source>
        <dbReference type="Proteomes" id="UP000625283"/>
    </source>
</evidence>
<dbReference type="EMBL" id="JAERTY010000002">
    <property type="protein sequence ID" value="MBL1408133.1"/>
    <property type="molecule type" value="Genomic_DNA"/>
</dbReference>
<gene>
    <name evidence="1" type="ORF">JKG61_05160</name>
</gene>
<comment type="caution">
    <text evidence="1">The sequence shown here is derived from an EMBL/GenBank/DDBJ whole genome shotgun (WGS) entry which is preliminary data.</text>
</comment>
<evidence type="ECO:0008006" key="3">
    <source>
        <dbReference type="Google" id="ProtNLM"/>
    </source>
</evidence>
<dbReference type="Proteomes" id="UP000625283">
    <property type="component" value="Unassembled WGS sequence"/>
</dbReference>
<organism evidence="1 2">
    <name type="scientific">Sphingobacterium faecale</name>
    <dbReference type="NCBI Taxonomy" id="2803775"/>
    <lineage>
        <taxon>Bacteria</taxon>
        <taxon>Pseudomonadati</taxon>
        <taxon>Bacteroidota</taxon>
        <taxon>Sphingobacteriia</taxon>
        <taxon>Sphingobacteriales</taxon>
        <taxon>Sphingobacteriaceae</taxon>
        <taxon>Sphingobacterium</taxon>
    </lineage>
</organism>